<evidence type="ECO:0000313" key="3">
    <source>
        <dbReference type="Proteomes" id="UP000656042"/>
    </source>
</evidence>
<reference evidence="2" key="1">
    <citation type="journal article" date="2014" name="Int. J. Syst. Evol. Microbiol.">
        <title>Complete genome sequence of Corynebacterium casei LMG S-19264T (=DSM 44701T), isolated from a smear-ripened cheese.</title>
        <authorList>
            <consortium name="US DOE Joint Genome Institute (JGI-PGF)"/>
            <person name="Walter F."/>
            <person name="Albersmeier A."/>
            <person name="Kalinowski J."/>
            <person name="Ruckert C."/>
        </authorList>
    </citation>
    <scope>NUCLEOTIDE SEQUENCE</scope>
    <source>
        <strain evidence="2">CGMCC 4.7299</strain>
    </source>
</reference>
<dbReference type="EMBL" id="BMMX01000006">
    <property type="protein sequence ID" value="GGK86141.1"/>
    <property type="molecule type" value="Genomic_DNA"/>
</dbReference>
<gene>
    <name evidence="2" type="ORF">GCM10012284_20550</name>
</gene>
<dbReference type="Pfam" id="PF20060">
    <property type="entry name" value="DUF6459"/>
    <property type="match status" value="1"/>
</dbReference>
<dbReference type="InterPro" id="IPR045596">
    <property type="entry name" value="DUF6459"/>
</dbReference>
<evidence type="ECO:0000313" key="2">
    <source>
        <dbReference type="EMBL" id="GGK86141.1"/>
    </source>
</evidence>
<dbReference type="AlphaFoldDB" id="A0A8J3BZG4"/>
<evidence type="ECO:0000256" key="1">
    <source>
        <dbReference type="SAM" id="MobiDB-lite"/>
    </source>
</evidence>
<comment type="caution">
    <text evidence="2">The sequence shown here is derived from an EMBL/GenBank/DDBJ whole genome shotgun (WGS) entry which is preliminary data.</text>
</comment>
<organism evidence="2 3">
    <name type="scientific">Mangrovihabitans endophyticus</name>
    <dbReference type="NCBI Taxonomy" id="1751298"/>
    <lineage>
        <taxon>Bacteria</taxon>
        <taxon>Bacillati</taxon>
        <taxon>Actinomycetota</taxon>
        <taxon>Actinomycetes</taxon>
        <taxon>Micromonosporales</taxon>
        <taxon>Micromonosporaceae</taxon>
        <taxon>Mangrovihabitans</taxon>
    </lineage>
</organism>
<proteinExistence type="predicted"/>
<feature type="region of interest" description="Disordered" evidence="1">
    <location>
        <begin position="1"/>
        <end position="32"/>
    </location>
</feature>
<feature type="region of interest" description="Disordered" evidence="1">
    <location>
        <begin position="56"/>
        <end position="102"/>
    </location>
</feature>
<accession>A0A8J3BZG4</accession>
<sequence>MPTAQMAPRGAQPPIRLRRVPASDPPFDDELSPEVWAPARQLALDLRGVTVAGAGARVTTSGPSGSHTSANPAFADGMSPGGDGSATPATGPRPPAAPAGASGDARLAVRRFVALCVEVINGYRPAAHLRQVSAPGDAARIIRQAVTAARQIAESGRAARAAGRRMRRPAPVGVVRVRLCEPRPGAVEAAVLLVHGERTRAMAIRLELRQQDWAAVCLQLI</sequence>
<reference evidence="2" key="2">
    <citation type="submission" date="2020-09" db="EMBL/GenBank/DDBJ databases">
        <authorList>
            <person name="Sun Q."/>
            <person name="Zhou Y."/>
        </authorList>
    </citation>
    <scope>NUCLEOTIDE SEQUENCE</scope>
    <source>
        <strain evidence="2">CGMCC 4.7299</strain>
    </source>
</reference>
<protein>
    <submittedName>
        <fullName evidence="2">Uncharacterized protein</fullName>
    </submittedName>
</protein>
<feature type="compositionally biased region" description="Polar residues" evidence="1">
    <location>
        <begin position="58"/>
        <end position="71"/>
    </location>
</feature>
<keyword evidence="3" id="KW-1185">Reference proteome</keyword>
<dbReference type="Proteomes" id="UP000656042">
    <property type="component" value="Unassembled WGS sequence"/>
</dbReference>
<name>A0A8J3BZG4_9ACTN</name>